<proteinExistence type="predicted"/>
<evidence type="ECO:0000313" key="2">
    <source>
        <dbReference type="EMBL" id="PKI67440.1"/>
    </source>
</evidence>
<protein>
    <recommendedName>
        <fullName evidence="4">Aminotransferase-like plant mobile domain-containing protein</fullName>
    </recommendedName>
</protein>
<dbReference type="AlphaFoldDB" id="A0A2I0KGI7"/>
<evidence type="ECO:0000256" key="1">
    <source>
        <dbReference type="SAM" id="MobiDB-lite"/>
    </source>
</evidence>
<keyword evidence="3" id="KW-1185">Reference proteome</keyword>
<sequence>MIESALPPNRLCHRIVSQRSSLDFKELTPLNWEPPSLVRMDHSYPYLRLDVIVTPAADITHLWRTFRPVDRAFLRLIIGDLPLLADSPIDWTLLRTTIRFRDEEIHCELQHGWDHSIRTEWLIDFIHAHALNATEESYQRDACHGFLLLIFGTIMFSYSLNLIDGALIQVILQVVGGHSYVEAVLAETIRSLDYIREIFLQRWIALHTASGGRILQLYSHIGFYGFERFDVYGAPASFRSSTSQSTPLTTSVLSQPLQHMWRISISGDLQLFVSYARHEFRGHRRQTFQTQRAPSKEPCAQSCNPLERSEFMDIRSVLTDHRELQSVTAYFCTTGESCQPLWVDHPRSSLLHSEMRCDQRPSPSRPPIPHNRRVMPTIAGRPLVVFTLPPRQDEPWPEGRSTFLGKVNQH</sequence>
<comment type="caution">
    <text evidence="2">The sequence shown here is derived from an EMBL/GenBank/DDBJ whole genome shotgun (WGS) entry which is preliminary data.</text>
</comment>
<dbReference type="EMBL" id="PGOL01000598">
    <property type="protein sequence ID" value="PKI67440.1"/>
    <property type="molecule type" value="Genomic_DNA"/>
</dbReference>
<accession>A0A2I0KGI7</accession>
<feature type="region of interest" description="Disordered" evidence="1">
    <location>
        <begin position="390"/>
        <end position="410"/>
    </location>
</feature>
<name>A0A2I0KGI7_PUNGR</name>
<organism evidence="2 3">
    <name type="scientific">Punica granatum</name>
    <name type="common">Pomegranate</name>
    <dbReference type="NCBI Taxonomy" id="22663"/>
    <lineage>
        <taxon>Eukaryota</taxon>
        <taxon>Viridiplantae</taxon>
        <taxon>Streptophyta</taxon>
        <taxon>Embryophyta</taxon>
        <taxon>Tracheophyta</taxon>
        <taxon>Spermatophyta</taxon>
        <taxon>Magnoliopsida</taxon>
        <taxon>eudicotyledons</taxon>
        <taxon>Gunneridae</taxon>
        <taxon>Pentapetalae</taxon>
        <taxon>rosids</taxon>
        <taxon>malvids</taxon>
        <taxon>Myrtales</taxon>
        <taxon>Lythraceae</taxon>
        <taxon>Punica</taxon>
    </lineage>
</organism>
<evidence type="ECO:0000313" key="3">
    <source>
        <dbReference type="Proteomes" id="UP000233551"/>
    </source>
</evidence>
<reference evidence="2 3" key="1">
    <citation type="submission" date="2017-11" db="EMBL/GenBank/DDBJ databases">
        <title>De-novo sequencing of pomegranate (Punica granatum L.) genome.</title>
        <authorList>
            <person name="Akparov Z."/>
            <person name="Amiraslanov A."/>
            <person name="Hajiyeva S."/>
            <person name="Abbasov M."/>
            <person name="Kaur K."/>
            <person name="Hamwieh A."/>
            <person name="Solovyev V."/>
            <person name="Salamov A."/>
            <person name="Braich B."/>
            <person name="Kosarev P."/>
            <person name="Mahmoud A."/>
            <person name="Hajiyev E."/>
            <person name="Babayeva S."/>
            <person name="Izzatullayeva V."/>
            <person name="Mammadov A."/>
            <person name="Mammadov A."/>
            <person name="Sharifova S."/>
            <person name="Ojaghi J."/>
            <person name="Eynullazada K."/>
            <person name="Bayramov B."/>
            <person name="Abdulazimova A."/>
            <person name="Shahmuradov I."/>
        </authorList>
    </citation>
    <scope>NUCLEOTIDE SEQUENCE [LARGE SCALE GENOMIC DNA]</scope>
    <source>
        <strain evidence="3">cv. AG2017</strain>
        <tissue evidence="2">Leaf</tissue>
    </source>
</reference>
<dbReference type="Proteomes" id="UP000233551">
    <property type="component" value="Unassembled WGS sequence"/>
</dbReference>
<evidence type="ECO:0008006" key="4">
    <source>
        <dbReference type="Google" id="ProtNLM"/>
    </source>
</evidence>
<gene>
    <name evidence="2" type="ORF">CRG98_012169</name>
</gene>